<accession>A0ABU7FX61</accession>
<dbReference type="SUPFAM" id="SSF47823">
    <property type="entry name" value="lambda integrase-like, N-terminal domain"/>
    <property type="match status" value="1"/>
</dbReference>
<sequence length="395" mass="42870">MHAAEAHGRGFVAELGDGGGEAFGVQAGGLPQGTVLVNPLAPVGHNQGDQRASPGDHATPSAPARPEEYDAATRAALDHIGHQAVRVVADGRPERTRKGYAQDWTSWSKFCADSGVPLLAVTPGTLVMFVEWLWTQPGGKKGTCTAPSTIDRRISGTVVSARADHDVRLEDGVARLARNRLKQLVKEMEENGETRGRGQAPPLLVDHLVRISAACPDNLTGIRDRALVLMHFAVAGREHELAFNRVRDYADTPGGIQADLRVSKVRPRIVPVPYGTRPSICPVRAWQAWKDAAGLDDLDGYAWRRLHNRWHTVMKGGLQPESIGDVITRAGERAGIEIRFTGHSPRRGLATSSRLKGHDQIVIAKQGGWAPHSKVLARYLEVVDQWEDNALLGVL</sequence>
<reference evidence="5" key="1">
    <citation type="submission" date="2024-01" db="EMBL/GenBank/DDBJ databases">
        <title>First draft genome sequence data of TA4-1, the type strain of Gram-positive actinobacterium Streptomyces chiangmaiensis.</title>
        <authorList>
            <person name="Yasawong M."/>
            <person name="Nantapong N."/>
        </authorList>
    </citation>
    <scope>NUCLEOTIDE SEQUENCE</scope>
    <source>
        <strain evidence="5">TA4-1</strain>
    </source>
</reference>
<dbReference type="InterPro" id="IPR002104">
    <property type="entry name" value="Integrase_catalytic"/>
</dbReference>
<dbReference type="Proteomes" id="UP001333996">
    <property type="component" value="Unassembled WGS sequence"/>
</dbReference>
<name>A0ABU7FX61_9ACTN</name>
<comment type="caution">
    <text evidence="5">The sequence shown here is derived from an EMBL/GenBank/DDBJ whole genome shotgun (WGS) entry which is preliminary data.</text>
</comment>
<proteinExistence type="predicted"/>
<dbReference type="EMBL" id="JAYWVC010000402">
    <property type="protein sequence ID" value="MED7828502.1"/>
    <property type="molecule type" value="Genomic_DNA"/>
</dbReference>
<dbReference type="Gene3D" id="1.10.150.130">
    <property type="match status" value="1"/>
</dbReference>
<feature type="domain" description="Tyr recombinase" evidence="4">
    <location>
        <begin position="198"/>
        <end position="392"/>
    </location>
</feature>
<dbReference type="InterPro" id="IPR010998">
    <property type="entry name" value="Integrase_recombinase_N"/>
</dbReference>
<dbReference type="InterPro" id="IPR013762">
    <property type="entry name" value="Integrase-like_cat_sf"/>
</dbReference>
<dbReference type="InterPro" id="IPR011010">
    <property type="entry name" value="DNA_brk_join_enz"/>
</dbReference>
<dbReference type="SUPFAM" id="SSF56349">
    <property type="entry name" value="DNA breaking-rejoining enzymes"/>
    <property type="match status" value="1"/>
</dbReference>
<evidence type="ECO:0000313" key="5">
    <source>
        <dbReference type="EMBL" id="MED7828502.1"/>
    </source>
</evidence>
<evidence type="ECO:0000256" key="3">
    <source>
        <dbReference type="SAM" id="MobiDB-lite"/>
    </source>
</evidence>
<dbReference type="PROSITE" id="PS51898">
    <property type="entry name" value="TYR_RECOMBINASE"/>
    <property type="match status" value="1"/>
</dbReference>
<keyword evidence="6" id="KW-1185">Reference proteome</keyword>
<evidence type="ECO:0000256" key="1">
    <source>
        <dbReference type="ARBA" id="ARBA00023125"/>
    </source>
</evidence>
<feature type="region of interest" description="Disordered" evidence="3">
    <location>
        <begin position="36"/>
        <end position="66"/>
    </location>
</feature>
<dbReference type="RefSeq" id="WP_329512842.1">
    <property type="nucleotide sequence ID" value="NZ_JAYWVC010000402.1"/>
</dbReference>
<protein>
    <submittedName>
        <fullName evidence="5">Integrase</fullName>
    </submittedName>
</protein>
<organism evidence="5 6">
    <name type="scientific">Streptomyces chiangmaiensis</name>
    <dbReference type="NCBI Taxonomy" id="766497"/>
    <lineage>
        <taxon>Bacteria</taxon>
        <taxon>Bacillati</taxon>
        <taxon>Actinomycetota</taxon>
        <taxon>Actinomycetes</taxon>
        <taxon>Kitasatosporales</taxon>
        <taxon>Streptomycetaceae</taxon>
        <taxon>Streptomyces</taxon>
    </lineage>
</organism>
<keyword evidence="2" id="KW-0233">DNA recombination</keyword>
<evidence type="ECO:0000256" key="2">
    <source>
        <dbReference type="ARBA" id="ARBA00023172"/>
    </source>
</evidence>
<keyword evidence="1" id="KW-0238">DNA-binding</keyword>
<evidence type="ECO:0000259" key="4">
    <source>
        <dbReference type="PROSITE" id="PS51898"/>
    </source>
</evidence>
<dbReference type="Gene3D" id="1.10.443.10">
    <property type="entry name" value="Intergrase catalytic core"/>
    <property type="match status" value="1"/>
</dbReference>
<gene>
    <name evidence="5" type="ORF">VXC91_43295</name>
</gene>
<evidence type="ECO:0000313" key="6">
    <source>
        <dbReference type="Proteomes" id="UP001333996"/>
    </source>
</evidence>